<evidence type="ECO:0000256" key="8">
    <source>
        <dbReference type="ARBA" id="ARBA00047658"/>
    </source>
</evidence>
<dbReference type="GO" id="GO:0097354">
    <property type="term" value="P:prenylation"/>
    <property type="evidence" value="ECO:0007669"/>
    <property type="project" value="UniProtKB-UniRule"/>
</dbReference>
<comment type="function">
    <text evidence="9">Catalyzes the transfer of a geranyl-geranyl moiety from geranyl-geranyl pyrophosphate to cysteines occuring in specific C-terminal amino acid sequences.</text>
</comment>
<evidence type="ECO:0000256" key="4">
    <source>
        <dbReference type="ARBA" id="ARBA00022602"/>
    </source>
</evidence>
<evidence type="ECO:0000256" key="3">
    <source>
        <dbReference type="ARBA" id="ARBA00014772"/>
    </source>
</evidence>
<evidence type="ECO:0000256" key="6">
    <source>
        <dbReference type="ARBA" id="ARBA00022737"/>
    </source>
</evidence>
<reference evidence="10 11" key="1">
    <citation type="submission" date="2023-11" db="EMBL/GenBank/DDBJ databases">
        <title>Dfirmibasis_genome.</title>
        <authorList>
            <person name="Edelbroek B."/>
            <person name="Kjellin J."/>
            <person name="Jerlstrom-Hultqvist J."/>
            <person name="Soderbom F."/>
        </authorList>
    </citation>
    <scope>NUCLEOTIDE SEQUENCE [LARGE SCALE GENOMIC DNA]</scope>
    <source>
        <strain evidence="10 11">TNS-C-14</strain>
    </source>
</reference>
<evidence type="ECO:0000256" key="1">
    <source>
        <dbReference type="ARBA" id="ARBA00006734"/>
    </source>
</evidence>
<dbReference type="GO" id="GO:0004663">
    <property type="term" value="F:Rab geranylgeranyltransferase activity"/>
    <property type="evidence" value="ECO:0007669"/>
    <property type="project" value="UniProtKB-UniRule"/>
</dbReference>
<name>A0AAN7U384_9MYCE</name>
<dbReference type="EMBL" id="JAVFKY010000005">
    <property type="protein sequence ID" value="KAK5575988.1"/>
    <property type="molecule type" value="Genomic_DNA"/>
</dbReference>
<dbReference type="GO" id="GO:0005968">
    <property type="term" value="C:Rab-protein geranylgeranyltransferase complex"/>
    <property type="evidence" value="ECO:0007669"/>
    <property type="project" value="TreeGrafter"/>
</dbReference>
<proteinExistence type="inferred from homology"/>
<accession>A0AAN7U384</accession>
<evidence type="ECO:0000256" key="7">
    <source>
        <dbReference type="ARBA" id="ARBA00031267"/>
    </source>
</evidence>
<dbReference type="AlphaFoldDB" id="A0AAN7U384"/>
<evidence type="ECO:0000256" key="2">
    <source>
        <dbReference type="ARBA" id="ARBA00012656"/>
    </source>
</evidence>
<dbReference type="Proteomes" id="UP001344447">
    <property type="component" value="Unassembled WGS sequence"/>
</dbReference>
<dbReference type="SUPFAM" id="SSF48439">
    <property type="entry name" value="Protein prenylyltransferase"/>
    <property type="match status" value="1"/>
</dbReference>
<sequence length="311" mass="37737">MHGVLKVRTSEEKAKAQRLKELEKIESYNKLVKSFEELREKENGRYNEVSLSVSKSLLIENPEYYTIWNYRRSAILQFTETKENSELQVIYQNEMKFLEECIQRYTKSYWIWFHRQWIALRMDQCDWEREMKLCTKLLNFDLRNFHCWGHRRFILKHSNIKLEDELKYTTEKVEQNFSNYSAWHQRSCILPKIYKEPEQLLEKILEEFELVRNAVYTEPKDSSSWIYHKWLVATLKSIPNSNHIEVLKNELTQIYDLIELEPDCKWPIYTTLLLKIEIGGFDKQELLETISQLVKLDPDHKNYYKSLETKI</sequence>
<dbReference type="Pfam" id="PF01239">
    <property type="entry name" value="PPTA"/>
    <property type="match status" value="5"/>
</dbReference>
<evidence type="ECO:0000313" key="10">
    <source>
        <dbReference type="EMBL" id="KAK5575988.1"/>
    </source>
</evidence>
<evidence type="ECO:0000256" key="9">
    <source>
        <dbReference type="RuleBase" id="RU367120"/>
    </source>
</evidence>
<dbReference type="PANTHER" id="PTHR11129:SF2">
    <property type="entry name" value="GERANYLGERANYL TRANSFERASE TYPE-2 SUBUNIT ALPHA"/>
    <property type="match status" value="1"/>
</dbReference>
<dbReference type="FunFam" id="1.25.40.120:FF:000035">
    <property type="entry name" value="Geranylgeranyl transferase type-2 subunit alpha"/>
    <property type="match status" value="1"/>
</dbReference>
<dbReference type="InterPro" id="IPR002088">
    <property type="entry name" value="Prenyl_trans_a"/>
</dbReference>
<keyword evidence="11" id="KW-1185">Reference proteome</keyword>
<dbReference type="Gene3D" id="1.25.40.120">
    <property type="entry name" value="Protein prenylyltransferase"/>
    <property type="match status" value="1"/>
</dbReference>
<keyword evidence="5 9" id="KW-0808">Transferase</keyword>
<gene>
    <name evidence="10" type="ORF">RB653_007124</name>
</gene>
<comment type="catalytic activity">
    <reaction evidence="8 9">
        <text>geranylgeranyl diphosphate + L-cysteinyl-[protein] = S-geranylgeranyl-L-cysteinyl-[protein] + diphosphate</text>
        <dbReference type="Rhea" id="RHEA:21240"/>
        <dbReference type="Rhea" id="RHEA-COMP:10131"/>
        <dbReference type="Rhea" id="RHEA-COMP:11537"/>
        <dbReference type="ChEBI" id="CHEBI:29950"/>
        <dbReference type="ChEBI" id="CHEBI:33019"/>
        <dbReference type="ChEBI" id="CHEBI:57533"/>
        <dbReference type="ChEBI" id="CHEBI:86021"/>
        <dbReference type="EC" id="2.5.1.60"/>
    </reaction>
</comment>
<comment type="similarity">
    <text evidence="1 9">Belongs to the protein prenyltransferase subunit alpha family.</text>
</comment>
<keyword evidence="4 9" id="KW-0637">Prenyltransferase</keyword>
<dbReference type="PANTHER" id="PTHR11129">
    <property type="entry name" value="PROTEIN FARNESYLTRANSFERASE ALPHA SUBUNIT/RAB GERANYLGERANYL TRANSFERASE ALPHA SUBUNIT"/>
    <property type="match status" value="1"/>
</dbReference>
<evidence type="ECO:0000256" key="5">
    <source>
        <dbReference type="ARBA" id="ARBA00022679"/>
    </source>
</evidence>
<keyword evidence="6" id="KW-0677">Repeat</keyword>
<organism evidence="10 11">
    <name type="scientific">Dictyostelium firmibasis</name>
    <dbReference type="NCBI Taxonomy" id="79012"/>
    <lineage>
        <taxon>Eukaryota</taxon>
        <taxon>Amoebozoa</taxon>
        <taxon>Evosea</taxon>
        <taxon>Eumycetozoa</taxon>
        <taxon>Dictyostelia</taxon>
        <taxon>Dictyosteliales</taxon>
        <taxon>Dictyosteliaceae</taxon>
        <taxon>Dictyostelium</taxon>
    </lineage>
</organism>
<protein>
    <recommendedName>
        <fullName evidence="3 9">Geranylgeranyl transferase type-2 subunit alpha</fullName>
        <ecNumber evidence="2 9">2.5.1.60</ecNumber>
    </recommendedName>
    <alternativeName>
        <fullName evidence="7 9">Geranylgeranyl transferase type II subunit alpha</fullName>
    </alternativeName>
</protein>
<evidence type="ECO:0000313" key="11">
    <source>
        <dbReference type="Proteomes" id="UP001344447"/>
    </source>
</evidence>
<dbReference type="PROSITE" id="PS51147">
    <property type="entry name" value="PFTA"/>
    <property type="match status" value="4"/>
</dbReference>
<dbReference type="EC" id="2.5.1.60" evidence="2 9"/>
<comment type="caution">
    <text evidence="10">The sequence shown here is derived from an EMBL/GenBank/DDBJ whole genome shotgun (WGS) entry which is preliminary data.</text>
</comment>